<protein>
    <submittedName>
        <fullName evidence="1">Uncharacterized protein</fullName>
    </submittedName>
</protein>
<dbReference type="InParanoid" id="A0A0D0AR36"/>
<reference evidence="1 2" key="1">
    <citation type="submission" date="2014-04" db="EMBL/GenBank/DDBJ databases">
        <authorList>
            <consortium name="DOE Joint Genome Institute"/>
            <person name="Kuo A."/>
            <person name="Ruytinx J."/>
            <person name="Rineau F."/>
            <person name="Colpaert J."/>
            <person name="Kohler A."/>
            <person name="Nagy L.G."/>
            <person name="Floudas D."/>
            <person name="Copeland A."/>
            <person name="Barry K.W."/>
            <person name="Cichocki N."/>
            <person name="Veneault-Fourrey C."/>
            <person name="LaButti K."/>
            <person name="Lindquist E.A."/>
            <person name="Lipzen A."/>
            <person name="Lundell T."/>
            <person name="Morin E."/>
            <person name="Murat C."/>
            <person name="Sun H."/>
            <person name="Tunlid A."/>
            <person name="Henrissat B."/>
            <person name="Grigoriev I.V."/>
            <person name="Hibbett D.S."/>
            <person name="Martin F."/>
            <person name="Nordberg H.P."/>
            <person name="Cantor M.N."/>
            <person name="Hua S.X."/>
        </authorList>
    </citation>
    <scope>NUCLEOTIDE SEQUENCE [LARGE SCALE GENOMIC DNA]</scope>
    <source>
        <strain evidence="1 2">UH-Slu-Lm8-n1</strain>
    </source>
</reference>
<name>A0A0D0AR36_9AGAM</name>
<evidence type="ECO:0000313" key="1">
    <source>
        <dbReference type="EMBL" id="KIK36752.1"/>
    </source>
</evidence>
<dbReference type="HOGENOM" id="CLU_3056284_0_0_1"/>
<gene>
    <name evidence="1" type="ORF">CY34DRAFT_811013</name>
</gene>
<dbReference type="Proteomes" id="UP000054485">
    <property type="component" value="Unassembled WGS sequence"/>
</dbReference>
<keyword evidence="2" id="KW-1185">Reference proteome</keyword>
<reference evidence="2" key="2">
    <citation type="submission" date="2015-01" db="EMBL/GenBank/DDBJ databases">
        <title>Evolutionary Origins and Diversification of the Mycorrhizal Mutualists.</title>
        <authorList>
            <consortium name="DOE Joint Genome Institute"/>
            <consortium name="Mycorrhizal Genomics Consortium"/>
            <person name="Kohler A."/>
            <person name="Kuo A."/>
            <person name="Nagy L.G."/>
            <person name="Floudas D."/>
            <person name="Copeland A."/>
            <person name="Barry K.W."/>
            <person name="Cichocki N."/>
            <person name="Veneault-Fourrey C."/>
            <person name="LaButti K."/>
            <person name="Lindquist E.A."/>
            <person name="Lipzen A."/>
            <person name="Lundell T."/>
            <person name="Morin E."/>
            <person name="Murat C."/>
            <person name="Riley R."/>
            <person name="Ohm R."/>
            <person name="Sun H."/>
            <person name="Tunlid A."/>
            <person name="Henrissat B."/>
            <person name="Grigoriev I.V."/>
            <person name="Hibbett D.S."/>
            <person name="Martin F."/>
        </authorList>
    </citation>
    <scope>NUCLEOTIDE SEQUENCE [LARGE SCALE GENOMIC DNA]</scope>
    <source>
        <strain evidence="2">UH-Slu-Lm8-n1</strain>
    </source>
</reference>
<dbReference type="AlphaFoldDB" id="A0A0D0AR36"/>
<dbReference type="EMBL" id="KN835501">
    <property type="protein sequence ID" value="KIK36752.1"/>
    <property type="molecule type" value="Genomic_DNA"/>
</dbReference>
<organism evidence="1 2">
    <name type="scientific">Suillus luteus UH-Slu-Lm8-n1</name>
    <dbReference type="NCBI Taxonomy" id="930992"/>
    <lineage>
        <taxon>Eukaryota</taxon>
        <taxon>Fungi</taxon>
        <taxon>Dikarya</taxon>
        <taxon>Basidiomycota</taxon>
        <taxon>Agaricomycotina</taxon>
        <taxon>Agaricomycetes</taxon>
        <taxon>Agaricomycetidae</taxon>
        <taxon>Boletales</taxon>
        <taxon>Suillineae</taxon>
        <taxon>Suillaceae</taxon>
        <taxon>Suillus</taxon>
    </lineage>
</organism>
<proteinExistence type="predicted"/>
<evidence type="ECO:0000313" key="2">
    <source>
        <dbReference type="Proteomes" id="UP000054485"/>
    </source>
</evidence>
<accession>A0A0D0AR36</accession>
<sequence length="57" mass="6545">MHKDIVCSRVTGWRTNQDTEYTYETLMSNPPHPQPNHFLIPAPIPFPGPIPISFRQA</sequence>